<name>B8HHF4_PSECP</name>
<dbReference type="InterPro" id="IPR011051">
    <property type="entry name" value="RmlC_Cupin_sf"/>
</dbReference>
<dbReference type="AlphaFoldDB" id="B8HHF4"/>
<gene>
    <name evidence="1" type="ordered locus">Achl_3489</name>
</gene>
<evidence type="ECO:0000313" key="1">
    <source>
        <dbReference type="EMBL" id="ACL41445.1"/>
    </source>
</evidence>
<keyword evidence="2" id="KW-1185">Reference proteome</keyword>
<dbReference type="InterPro" id="IPR014710">
    <property type="entry name" value="RmlC-like_jellyroll"/>
</dbReference>
<dbReference type="OrthoDB" id="9800082at2"/>
<organism evidence="1 2">
    <name type="scientific">Pseudarthrobacter chlorophenolicus (strain ATCC 700700 / DSM 12829 / CIP 107037 / JCM 12360 / KCTC 9906 / NCIMB 13794 / A6)</name>
    <name type="common">Arthrobacter chlorophenolicus</name>
    <dbReference type="NCBI Taxonomy" id="452863"/>
    <lineage>
        <taxon>Bacteria</taxon>
        <taxon>Bacillati</taxon>
        <taxon>Actinomycetota</taxon>
        <taxon>Actinomycetes</taxon>
        <taxon>Micrococcales</taxon>
        <taxon>Micrococcaceae</taxon>
        <taxon>Pseudarthrobacter</taxon>
    </lineage>
</organism>
<reference evidence="1" key="1">
    <citation type="submission" date="2009-01" db="EMBL/GenBank/DDBJ databases">
        <title>Complete sequence of chromosome of Arthrobacter chlorophenolicus A6.</title>
        <authorList>
            <consortium name="US DOE Joint Genome Institute"/>
            <person name="Lucas S."/>
            <person name="Copeland A."/>
            <person name="Lapidus A."/>
            <person name="Glavina del Rio T."/>
            <person name="Tice H."/>
            <person name="Bruce D."/>
            <person name="Goodwin L."/>
            <person name="Pitluck S."/>
            <person name="Goltsman E."/>
            <person name="Clum A."/>
            <person name="Larimer F."/>
            <person name="Land M."/>
            <person name="Hauser L."/>
            <person name="Kyrpides N."/>
            <person name="Mikhailova N."/>
            <person name="Jansson J."/>
            <person name="Richardson P."/>
        </authorList>
    </citation>
    <scope>NUCLEOTIDE SEQUENCE [LARGE SCALE GENOMIC DNA]</scope>
    <source>
        <strain evidence="1">A6</strain>
    </source>
</reference>
<dbReference type="KEGG" id="ach:Achl_3489"/>
<evidence type="ECO:0000313" key="2">
    <source>
        <dbReference type="Proteomes" id="UP000002505"/>
    </source>
</evidence>
<protein>
    <recommendedName>
        <fullName evidence="3">HutD-family protein</fullName>
    </recommendedName>
</protein>
<evidence type="ECO:0008006" key="3">
    <source>
        <dbReference type="Google" id="ProtNLM"/>
    </source>
</evidence>
<dbReference type="PANTHER" id="PTHR37943">
    <property type="entry name" value="PROTEIN VES"/>
    <property type="match status" value="1"/>
</dbReference>
<dbReference type="CDD" id="cd20293">
    <property type="entry name" value="cupin_HutD_N"/>
    <property type="match status" value="1"/>
</dbReference>
<dbReference type="Gene3D" id="2.60.120.10">
    <property type="entry name" value="Jelly Rolls"/>
    <property type="match status" value="1"/>
</dbReference>
<proteinExistence type="predicted"/>
<dbReference type="Pfam" id="PF05962">
    <property type="entry name" value="HutD"/>
    <property type="match status" value="1"/>
</dbReference>
<dbReference type="SUPFAM" id="SSF51182">
    <property type="entry name" value="RmlC-like cupins"/>
    <property type="match status" value="1"/>
</dbReference>
<dbReference type="STRING" id="452863.Achl_3489"/>
<dbReference type="PANTHER" id="PTHR37943:SF1">
    <property type="entry name" value="PROTEIN VES"/>
    <property type="match status" value="1"/>
</dbReference>
<dbReference type="Proteomes" id="UP000002505">
    <property type="component" value="Chromosome"/>
</dbReference>
<dbReference type="eggNOG" id="COG3758">
    <property type="taxonomic scope" value="Bacteria"/>
</dbReference>
<sequence>MQIIRFAELKATPWRNGGGTTREVLSGPAGEPATADGWGWRVSLADVTKAGDFSPFPGCERVLTVVEGDLLLLSVDGSERPVEKYRPFRFDGGAATTAALPTGDIRNLNVIARTDAFKGYASVIEISKKRAHPVFAGQIAVLLQGQATVEDGAGGSADLARYDSVVGSDDATPEVTGRGFLAVVSIDPATD</sequence>
<dbReference type="EMBL" id="CP001341">
    <property type="protein sequence ID" value="ACL41445.1"/>
    <property type="molecule type" value="Genomic_DNA"/>
</dbReference>
<dbReference type="RefSeq" id="WP_015938639.1">
    <property type="nucleotide sequence ID" value="NC_011886.1"/>
</dbReference>
<accession>B8HHF4</accession>
<dbReference type="HOGENOM" id="CLU_090931_0_1_11"/>
<dbReference type="InterPro" id="IPR010282">
    <property type="entry name" value="Uncharacterised_HutD/Ves"/>
</dbReference>